<gene>
    <name evidence="7" type="ORF">HNQ73_003073</name>
</gene>
<dbReference type="CDD" id="cd07042">
    <property type="entry name" value="STAS_SulP_like_sulfate_transporter"/>
    <property type="match status" value="1"/>
</dbReference>
<reference evidence="7 8" key="1">
    <citation type="submission" date="2020-08" db="EMBL/GenBank/DDBJ databases">
        <title>Genomic Encyclopedia of Type Strains, Phase IV (KMG-IV): sequencing the most valuable type-strain genomes for metagenomic binning, comparative biology and taxonomic classification.</title>
        <authorList>
            <person name="Goeker M."/>
        </authorList>
    </citation>
    <scope>NUCLEOTIDE SEQUENCE [LARGE SCALE GENOMIC DNA]</scope>
    <source>
        <strain evidence="7 8">DSM 101465</strain>
    </source>
</reference>
<evidence type="ECO:0000256" key="3">
    <source>
        <dbReference type="ARBA" id="ARBA00022989"/>
    </source>
</evidence>
<keyword evidence="4 5" id="KW-0472">Membrane</keyword>
<sequence length="577" mass="59637">MLQQAKTEPGPSSRPSPSLRELFTPKLVTVLREGYGLPQLRADALAGLTVAIVALPLSMAIAIACGVSPDKGLATAIVGGFLISALGGSRFQIGGPAGAFIVLVAATIERHGYDGFLLATMIAGLVLVLIGFLRLGTYIKYIPHPVTVGFSAGIAVIIMASQFKELLGLTLSGPEPAALLPKIAALWEARDTANGATIALALVSIGLIVLIRRIDARLPAFLIVVAATTLAAWAFGLPVETIGSRFGEVPRGLPAPSLPDMTLDKVIAVLPDALAIALLGGIESLLSAVVADGMTGRRHRSNCELVAQGVANIASPLFGGLTATGTIARTATNVRAGAVGPVSGMLHAVFLLVFMIVAAPLAAYVPLAALGAVLAVVAWNMAERHAFASILTRSRGEAVVLLATFLLTIFRDLTEGIVVGVVIGSFLFMHRMGELVAVERHASLGMDDEADAPAGAREAYDTERVANPDVVVYSIAGPLFFGAAGNVGAVLERIGSRPKALVLDLSKVPFADSTAARTLLSIAHETTRRGAQLYITGASPAVRRVLTHEGLKVPLVRYAANVAAARDAASRALATAA</sequence>
<accession>A0A841KAF5</accession>
<dbReference type="SUPFAM" id="SSF52091">
    <property type="entry name" value="SpoIIaa-like"/>
    <property type="match status" value="1"/>
</dbReference>
<dbReference type="EMBL" id="JACHEH010000007">
    <property type="protein sequence ID" value="MBB6169431.1"/>
    <property type="molecule type" value="Genomic_DNA"/>
</dbReference>
<protein>
    <submittedName>
        <fullName evidence="7">SulP family sulfate permease</fullName>
    </submittedName>
</protein>
<dbReference type="PROSITE" id="PS50801">
    <property type="entry name" value="STAS"/>
    <property type="match status" value="1"/>
</dbReference>
<comment type="subcellular location">
    <subcellularLocation>
        <location evidence="1">Membrane</location>
        <topology evidence="1">Multi-pass membrane protein</topology>
    </subcellularLocation>
</comment>
<comment type="caution">
    <text evidence="7">The sequence shown here is derived from an EMBL/GenBank/DDBJ whole genome shotgun (WGS) entry which is preliminary data.</text>
</comment>
<feature type="transmembrane region" description="Helical" evidence="5">
    <location>
        <begin position="145"/>
        <end position="163"/>
    </location>
</feature>
<feature type="transmembrane region" description="Helical" evidence="5">
    <location>
        <begin position="72"/>
        <end position="93"/>
    </location>
</feature>
<dbReference type="AlphaFoldDB" id="A0A841KAF5"/>
<dbReference type="Pfam" id="PF01740">
    <property type="entry name" value="STAS"/>
    <property type="match status" value="1"/>
</dbReference>
<evidence type="ECO:0000313" key="8">
    <source>
        <dbReference type="Proteomes" id="UP000588017"/>
    </source>
</evidence>
<evidence type="ECO:0000313" key="7">
    <source>
        <dbReference type="EMBL" id="MBB6169431.1"/>
    </source>
</evidence>
<dbReference type="Proteomes" id="UP000588017">
    <property type="component" value="Unassembled WGS sequence"/>
</dbReference>
<dbReference type="Gene3D" id="3.30.750.24">
    <property type="entry name" value="STAS domain"/>
    <property type="match status" value="1"/>
</dbReference>
<dbReference type="GO" id="GO:0055085">
    <property type="term" value="P:transmembrane transport"/>
    <property type="evidence" value="ECO:0007669"/>
    <property type="project" value="InterPro"/>
</dbReference>
<proteinExistence type="predicted"/>
<keyword evidence="8" id="KW-1185">Reference proteome</keyword>
<dbReference type="InterPro" id="IPR036513">
    <property type="entry name" value="STAS_dom_sf"/>
</dbReference>
<evidence type="ECO:0000256" key="1">
    <source>
        <dbReference type="ARBA" id="ARBA00004141"/>
    </source>
</evidence>
<keyword evidence="2 5" id="KW-0812">Transmembrane</keyword>
<organism evidence="7 8">
    <name type="scientific">Chelatococcus composti</name>
    <dbReference type="NCBI Taxonomy" id="1743235"/>
    <lineage>
        <taxon>Bacteria</taxon>
        <taxon>Pseudomonadati</taxon>
        <taxon>Pseudomonadota</taxon>
        <taxon>Alphaproteobacteria</taxon>
        <taxon>Hyphomicrobiales</taxon>
        <taxon>Chelatococcaceae</taxon>
        <taxon>Chelatococcus</taxon>
    </lineage>
</organism>
<feature type="transmembrane region" description="Helical" evidence="5">
    <location>
        <begin position="399"/>
        <end position="428"/>
    </location>
</feature>
<dbReference type="InterPro" id="IPR001902">
    <property type="entry name" value="SLC26A/SulP_fam"/>
</dbReference>
<evidence type="ECO:0000256" key="4">
    <source>
        <dbReference type="ARBA" id="ARBA00023136"/>
    </source>
</evidence>
<dbReference type="Pfam" id="PF00916">
    <property type="entry name" value="Sulfate_transp"/>
    <property type="match status" value="1"/>
</dbReference>
<dbReference type="GO" id="GO:0016020">
    <property type="term" value="C:membrane"/>
    <property type="evidence" value="ECO:0007669"/>
    <property type="project" value="UniProtKB-SubCell"/>
</dbReference>
<feature type="domain" description="STAS" evidence="6">
    <location>
        <begin position="460"/>
        <end position="569"/>
    </location>
</feature>
<dbReference type="InterPro" id="IPR002645">
    <property type="entry name" value="STAS_dom"/>
</dbReference>
<feature type="transmembrane region" description="Helical" evidence="5">
    <location>
        <begin position="218"/>
        <end position="236"/>
    </location>
</feature>
<feature type="transmembrane region" description="Helical" evidence="5">
    <location>
        <begin position="193"/>
        <end position="211"/>
    </location>
</feature>
<evidence type="ECO:0000259" key="6">
    <source>
        <dbReference type="PROSITE" id="PS50801"/>
    </source>
</evidence>
<feature type="transmembrane region" description="Helical" evidence="5">
    <location>
        <begin position="273"/>
        <end position="293"/>
    </location>
</feature>
<name>A0A841KAF5_9HYPH</name>
<feature type="transmembrane region" description="Helical" evidence="5">
    <location>
        <begin position="113"/>
        <end position="133"/>
    </location>
</feature>
<evidence type="ECO:0000256" key="5">
    <source>
        <dbReference type="SAM" id="Phobius"/>
    </source>
</evidence>
<feature type="transmembrane region" description="Helical" evidence="5">
    <location>
        <begin position="348"/>
        <end position="379"/>
    </location>
</feature>
<evidence type="ECO:0000256" key="2">
    <source>
        <dbReference type="ARBA" id="ARBA00022692"/>
    </source>
</evidence>
<feature type="transmembrane region" description="Helical" evidence="5">
    <location>
        <begin position="44"/>
        <end position="65"/>
    </location>
</feature>
<keyword evidence="3 5" id="KW-1133">Transmembrane helix</keyword>
<dbReference type="InterPro" id="IPR011547">
    <property type="entry name" value="SLC26A/SulP_dom"/>
</dbReference>
<dbReference type="RefSeq" id="WP_210305314.1">
    <property type="nucleotide sequence ID" value="NZ_BMHX01000007.1"/>
</dbReference>
<dbReference type="PANTHER" id="PTHR11814">
    <property type="entry name" value="SULFATE TRANSPORTER"/>
    <property type="match status" value="1"/>
</dbReference>